<comment type="caution">
    <text evidence="1">The sequence shown here is derived from an EMBL/GenBank/DDBJ whole genome shotgun (WGS) entry which is preliminary data.</text>
</comment>
<keyword evidence="2" id="KW-1185">Reference proteome</keyword>
<organism evidence="1 2">
    <name type="scientific">Dryococelus australis</name>
    <dbReference type="NCBI Taxonomy" id="614101"/>
    <lineage>
        <taxon>Eukaryota</taxon>
        <taxon>Metazoa</taxon>
        <taxon>Ecdysozoa</taxon>
        <taxon>Arthropoda</taxon>
        <taxon>Hexapoda</taxon>
        <taxon>Insecta</taxon>
        <taxon>Pterygota</taxon>
        <taxon>Neoptera</taxon>
        <taxon>Polyneoptera</taxon>
        <taxon>Phasmatodea</taxon>
        <taxon>Verophasmatodea</taxon>
        <taxon>Anareolatae</taxon>
        <taxon>Phasmatidae</taxon>
        <taxon>Eurycanthinae</taxon>
        <taxon>Dryococelus</taxon>
    </lineage>
</organism>
<gene>
    <name evidence="1" type="ORF">PR048_030067</name>
</gene>
<name>A0ABQ9G7W5_9NEOP</name>
<sequence length="440" mass="48752">MRRCGKREIPEKTRRPVGIVRYHSNVLKSGSSPAGNRAQFSRVGGDLGVDHKQGLRKVVSSGGWIIKGLEGDSWKGKVTAAGERSHLAGHADIGWQLRPLAWNAARSQGRLPRSTCTSRGQATWASLTPLAHTYIEPRVFREFIPRRDCSAPTMTNRVQSPAGCLQIFFCKWESLRDDAAPRRVGSGISHFPRPLIPLLRTHLASPHVGSQDLAVKSRPPTYGTHTLAWDGSIADGVDRSRYLRTTNLRVPTLNCFSANTGEGLVTCASCEMGAVRRDAPPDGSAGQRRSLCDGYGNIGLVPHFNGRPLHSRSRDVVRGASTPRVKAVSHFVERVLSRSLLTSQRVLSAVPTPWRERESESERRCTLGAHSRILSGSHVVFKTVKHSLTLLLPAYYWLTVKRGVSRELSSNHNSREKNKRLESTSPPDEFAIYSWLYLLH</sequence>
<dbReference type="Proteomes" id="UP001159363">
    <property type="component" value="Chromosome 13"/>
</dbReference>
<reference evidence="1 2" key="1">
    <citation type="submission" date="2023-02" db="EMBL/GenBank/DDBJ databases">
        <title>LHISI_Scaffold_Assembly.</title>
        <authorList>
            <person name="Stuart O.P."/>
            <person name="Cleave R."/>
            <person name="Magrath M.J.L."/>
            <person name="Mikheyev A.S."/>
        </authorList>
    </citation>
    <scope>NUCLEOTIDE SEQUENCE [LARGE SCALE GENOMIC DNA]</scope>
    <source>
        <strain evidence="1">Daus_M_001</strain>
        <tissue evidence="1">Leg muscle</tissue>
    </source>
</reference>
<protein>
    <submittedName>
        <fullName evidence="1">Uncharacterized protein</fullName>
    </submittedName>
</protein>
<evidence type="ECO:0000313" key="1">
    <source>
        <dbReference type="EMBL" id="KAJ8868539.1"/>
    </source>
</evidence>
<accession>A0ABQ9G7W5</accession>
<dbReference type="EMBL" id="JARBHB010000014">
    <property type="protein sequence ID" value="KAJ8868539.1"/>
    <property type="molecule type" value="Genomic_DNA"/>
</dbReference>
<evidence type="ECO:0000313" key="2">
    <source>
        <dbReference type="Proteomes" id="UP001159363"/>
    </source>
</evidence>
<proteinExistence type="predicted"/>